<dbReference type="GO" id="GO:0016787">
    <property type="term" value="F:hydrolase activity"/>
    <property type="evidence" value="ECO:0007669"/>
    <property type="project" value="UniProtKB-KW"/>
</dbReference>
<accession>A0A931MJU3</accession>
<comment type="caution">
    <text evidence="2">The sequence shown here is derived from an EMBL/GenBank/DDBJ whole genome shotgun (WGS) entry which is preliminary data.</text>
</comment>
<dbReference type="Proteomes" id="UP000617634">
    <property type="component" value="Unassembled WGS sequence"/>
</dbReference>
<protein>
    <submittedName>
        <fullName evidence="2">Alpha/beta fold hydrolase</fullName>
    </submittedName>
</protein>
<keyword evidence="2" id="KW-0378">Hydrolase</keyword>
<dbReference type="InterPro" id="IPR029058">
    <property type="entry name" value="AB_hydrolase_fold"/>
</dbReference>
<evidence type="ECO:0000313" key="2">
    <source>
        <dbReference type="EMBL" id="MBH0111789.1"/>
    </source>
</evidence>
<dbReference type="Pfam" id="PF12697">
    <property type="entry name" value="Abhydrolase_6"/>
    <property type="match status" value="1"/>
</dbReference>
<organism evidence="2 3">
    <name type="scientific">Novosphingobium aureum</name>
    <dbReference type="NCBI Taxonomy" id="2792964"/>
    <lineage>
        <taxon>Bacteria</taxon>
        <taxon>Pseudomonadati</taxon>
        <taxon>Pseudomonadota</taxon>
        <taxon>Alphaproteobacteria</taxon>
        <taxon>Sphingomonadales</taxon>
        <taxon>Sphingomonadaceae</taxon>
        <taxon>Novosphingobium</taxon>
    </lineage>
</organism>
<dbReference type="InterPro" id="IPR050471">
    <property type="entry name" value="AB_hydrolase"/>
</dbReference>
<dbReference type="PANTHER" id="PTHR43433">
    <property type="entry name" value="HYDROLASE, ALPHA/BETA FOLD FAMILY PROTEIN"/>
    <property type="match status" value="1"/>
</dbReference>
<dbReference type="PRINTS" id="PR00111">
    <property type="entry name" value="ABHYDROLASE"/>
</dbReference>
<sequence>MNTGERQPLVLIPGLSCDARLWQAQVEGLDGVARTMVGDTLSDASIAAMAQRILADAPERFALAGFSMGGYVAMEISRRAPERVTRLALLDTTGDIDTPEMARVRRAAVTTAQSRGYEAVLRGSLNRLVHPETANEVGEEVVAMALGVGLETYIDQQNAIVGRADSRGELASLDVPALVLVGAQDRLTPPRYSQELAEIIPGARYAEIQRAGHMTPMEQPEAVNQALREWLAA</sequence>
<evidence type="ECO:0000313" key="3">
    <source>
        <dbReference type="Proteomes" id="UP000617634"/>
    </source>
</evidence>
<reference evidence="2" key="1">
    <citation type="submission" date="2020-11" db="EMBL/GenBank/DDBJ databases">
        <title>Novosphingobium aureum sp. nov., a marine bacterium isolated from sediment of a salt flat.</title>
        <authorList>
            <person name="Yoo Y."/>
            <person name="Kim J.-J."/>
        </authorList>
    </citation>
    <scope>NUCLEOTIDE SEQUENCE</scope>
    <source>
        <strain evidence="2">YJ-S2-02</strain>
    </source>
</reference>
<gene>
    <name evidence="2" type="ORF">I5E68_02335</name>
</gene>
<evidence type="ECO:0000259" key="1">
    <source>
        <dbReference type="Pfam" id="PF12697"/>
    </source>
</evidence>
<dbReference type="RefSeq" id="WP_197160382.1">
    <property type="nucleotide sequence ID" value="NZ_JADZGI010000001.1"/>
</dbReference>
<name>A0A931MJU3_9SPHN</name>
<keyword evidence="3" id="KW-1185">Reference proteome</keyword>
<dbReference type="EMBL" id="JADZGI010000001">
    <property type="protein sequence ID" value="MBH0111789.1"/>
    <property type="molecule type" value="Genomic_DNA"/>
</dbReference>
<proteinExistence type="predicted"/>
<dbReference type="PANTHER" id="PTHR43433:SF4">
    <property type="entry name" value="NON-HEME CHLOROPEROXIDASE-RELATED"/>
    <property type="match status" value="1"/>
</dbReference>
<dbReference type="AlphaFoldDB" id="A0A931MJU3"/>
<dbReference type="InterPro" id="IPR000073">
    <property type="entry name" value="AB_hydrolase_1"/>
</dbReference>
<dbReference type="Gene3D" id="3.40.50.1820">
    <property type="entry name" value="alpha/beta hydrolase"/>
    <property type="match status" value="1"/>
</dbReference>
<dbReference type="SUPFAM" id="SSF53474">
    <property type="entry name" value="alpha/beta-Hydrolases"/>
    <property type="match status" value="1"/>
</dbReference>
<feature type="domain" description="AB hydrolase-1" evidence="1">
    <location>
        <begin position="9"/>
        <end position="226"/>
    </location>
</feature>